<dbReference type="Pfam" id="PF07694">
    <property type="entry name" value="5TM-5TMR_LYT"/>
    <property type="match status" value="1"/>
</dbReference>
<sequence>MGKVLTDDQLLLVTLLIQVGVMAALASILIRSERFGRILFQPRRTLRERWHVALLLGALLGFGVFVRILLNYNAADLSLTGTLMAGLVAGPITGSIVGLMVGLPAALLGGELLAVPMGLLYGLVGGGIHRACPSKEEIWHFSPVPVLNAYQFIKTWIQQRKVIDWRTVIFGVCIGLEALRLVLSRRFGSRLLFSFDPHSNIALLCMFVSAISCLGVPLRVWGSARTERMLKEQESLVLRARFEALRSQINPHFLFNTLNSIASSIRSDPDRAREIIVKLSRILRRLLNSDQDFVPLREELEFIDAYLDIEVIRFGRDKLRIHKAVDEDSLDVLVPAMMLQPLVENAVRHGIAPKLDGGRITLRATRRSDGTRVEVEDDGVGIPGERAGEAMSRGIGIRNVNERLQVAFGPEARLHIDSRPGVGTRVWADIPESVAFRPEERERDGHHNRHRRRRAAGQG</sequence>
<feature type="transmembrane region" description="Helical" evidence="12">
    <location>
        <begin position="12"/>
        <end position="30"/>
    </location>
</feature>
<gene>
    <name evidence="14" type="ORF">A3F84_20100</name>
</gene>
<dbReference type="EMBL" id="MFKF01000425">
    <property type="protein sequence ID" value="OGG43803.1"/>
    <property type="molecule type" value="Genomic_DNA"/>
</dbReference>
<dbReference type="PANTHER" id="PTHR34220">
    <property type="entry name" value="SENSOR HISTIDINE KINASE YPDA"/>
    <property type="match status" value="1"/>
</dbReference>
<feature type="compositionally biased region" description="Basic residues" evidence="11">
    <location>
        <begin position="446"/>
        <end position="459"/>
    </location>
</feature>
<keyword evidence="3" id="KW-0808">Transferase</keyword>
<keyword evidence="4 12" id="KW-0812">Transmembrane</keyword>
<dbReference type="PROSITE" id="PS50109">
    <property type="entry name" value="HIS_KIN"/>
    <property type="match status" value="1"/>
</dbReference>
<dbReference type="InterPro" id="IPR010559">
    <property type="entry name" value="Sig_transdc_His_kin_internal"/>
</dbReference>
<dbReference type="GO" id="GO:0000155">
    <property type="term" value="F:phosphorelay sensor kinase activity"/>
    <property type="evidence" value="ECO:0007669"/>
    <property type="project" value="InterPro"/>
</dbReference>
<keyword evidence="10 12" id="KW-0472">Membrane</keyword>
<name>A0A1F6C410_HANXR</name>
<feature type="transmembrane region" description="Helical" evidence="12">
    <location>
        <begin position="50"/>
        <end position="70"/>
    </location>
</feature>
<evidence type="ECO:0000256" key="2">
    <source>
        <dbReference type="ARBA" id="ARBA00022475"/>
    </source>
</evidence>
<evidence type="ECO:0000256" key="12">
    <source>
        <dbReference type="SAM" id="Phobius"/>
    </source>
</evidence>
<comment type="caution">
    <text evidence="14">The sequence shown here is derived from an EMBL/GenBank/DDBJ whole genome shotgun (WGS) entry which is preliminary data.</text>
</comment>
<evidence type="ECO:0000313" key="14">
    <source>
        <dbReference type="EMBL" id="OGG43803.1"/>
    </source>
</evidence>
<accession>A0A1F6C410</accession>
<keyword evidence="8 12" id="KW-1133">Transmembrane helix</keyword>
<dbReference type="Gene3D" id="3.30.565.10">
    <property type="entry name" value="Histidine kinase-like ATPase, C-terminal domain"/>
    <property type="match status" value="1"/>
</dbReference>
<dbReference type="Pfam" id="PF02518">
    <property type="entry name" value="HATPase_c"/>
    <property type="match status" value="1"/>
</dbReference>
<feature type="region of interest" description="Disordered" evidence="11">
    <location>
        <begin position="437"/>
        <end position="459"/>
    </location>
</feature>
<dbReference type="SMART" id="SM00387">
    <property type="entry name" value="HATPase_c"/>
    <property type="match status" value="1"/>
</dbReference>
<evidence type="ECO:0000256" key="9">
    <source>
        <dbReference type="ARBA" id="ARBA00023012"/>
    </source>
</evidence>
<keyword evidence="6" id="KW-0418">Kinase</keyword>
<dbReference type="Pfam" id="PF06580">
    <property type="entry name" value="His_kinase"/>
    <property type="match status" value="1"/>
</dbReference>
<evidence type="ECO:0000256" key="11">
    <source>
        <dbReference type="SAM" id="MobiDB-lite"/>
    </source>
</evidence>
<dbReference type="AlphaFoldDB" id="A0A1F6C410"/>
<evidence type="ECO:0000259" key="13">
    <source>
        <dbReference type="PROSITE" id="PS50109"/>
    </source>
</evidence>
<dbReference type="InterPro" id="IPR005467">
    <property type="entry name" value="His_kinase_dom"/>
</dbReference>
<dbReference type="Proteomes" id="UP000178606">
    <property type="component" value="Unassembled WGS sequence"/>
</dbReference>
<dbReference type="GO" id="GO:0005524">
    <property type="term" value="F:ATP binding"/>
    <property type="evidence" value="ECO:0007669"/>
    <property type="project" value="UniProtKB-KW"/>
</dbReference>
<evidence type="ECO:0000256" key="3">
    <source>
        <dbReference type="ARBA" id="ARBA00022679"/>
    </source>
</evidence>
<comment type="subcellular location">
    <subcellularLocation>
        <location evidence="1">Cell membrane</location>
        <topology evidence="1">Multi-pass membrane protein</topology>
    </subcellularLocation>
</comment>
<dbReference type="GO" id="GO:0071555">
    <property type="term" value="P:cell wall organization"/>
    <property type="evidence" value="ECO:0007669"/>
    <property type="project" value="InterPro"/>
</dbReference>
<dbReference type="InterPro" id="IPR011620">
    <property type="entry name" value="Sig_transdc_His_kinase_LytS_TM"/>
</dbReference>
<feature type="domain" description="Histidine kinase" evidence="13">
    <location>
        <begin position="249"/>
        <end position="434"/>
    </location>
</feature>
<evidence type="ECO:0000256" key="5">
    <source>
        <dbReference type="ARBA" id="ARBA00022741"/>
    </source>
</evidence>
<dbReference type="GO" id="GO:0005886">
    <property type="term" value="C:plasma membrane"/>
    <property type="evidence" value="ECO:0007669"/>
    <property type="project" value="UniProtKB-SubCell"/>
</dbReference>
<dbReference type="InterPro" id="IPR050640">
    <property type="entry name" value="Bact_2-comp_sensor_kinase"/>
</dbReference>
<organism evidence="14 15">
    <name type="scientific">Handelsmanbacteria sp. (strain RIFCSPLOWO2_12_FULL_64_10)</name>
    <dbReference type="NCBI Taxonomy" id="1817868"/>
    <lineage>
        <taxon>Bacteria</taxon>
        <taxon>Candidatus Handelsmaniibacteriota</taxon>
    </lineage>
</organism>
<keyword evidence="5" id="KW-0547">Nucleotide-binding</keyword>
<evidence type="ECO:0000256" key="7">
    <source>
        <dbReference type="ARBA" id="ARBA00022840"/>
    </source>
</evidence>
<feature type="transmembrane region" description="Helical" evidence="12">
    <location>
        <begin position="201"/>
        <end position="221"/>
    </location>
</feature>
<evidence type="ECO:0000256" key="1">
    <source>
        <dbReference type="ARBA" id="ARBA00004651"/>
    </source>
</evidence>
<proteinExistence type="predicted"/>
<keyword evidence="2" id="KW-1003">Cell membrane</keyword>
<dbReference type="InterPro" id="IPR003594">
    <property type="entry name" value="HATPase_dom"/>
</dbReference>
<protein>
    <recommendedName>
        <fullName evidence="13">Histidine kinase domain-containing protein</fullName>
    </recommendedName>
</protein>
<dbReference type="InterPro" id="IPR036890">
    <property type="entry name" value="HATPase_C_sf"/>
</dbReference>
<evidence type="ECO:0000256" key="6">
    <source>
        <dbReference type="ARBA" id="ARBA00022777"/>
    </source>
</evidence>
<feature type="transmembrane region" description="Helical" evidence="12">
    <location>
        <begin position="163"/>
        <end position="181"/>
    </location>
</feature>
<keyword evidence="9" id="KW-0902">Two-component regulatory system</keyword>
<reference evidence="14 15" key="1">
    <citation type="journal article" date="2016" name="Nat. Commun.">
        <title>Thousands of microbial genomes shed light on interconnected biogeochemical processes in an aquifer system.</title>
        <authorList>
            <person name="Anantharaman K."/>
            <person name="Brown C.T."/>
            <person name="Hug L.A."/>
            <person name="Sharon I."/>
            <person name="Castelle C.J."/>
            <person name="Probst A.J."/>
            <person name="Thomas B.C."/>
            <person name="Singh A."/>
            <person name="Wilkins M.J."/>
            <person name="Karaoz U."/>
            <person name="Brodie E.L."/>
            <person name="Williams K.H."/>
            <person name="Hubbard S.S."/>
            <person name="Banfield J.F."/>
        </authorList>
    </citation>
    <scope>NUCLEOTIDE SEQUENCE [LARGE SCALE GENOMIC DNA]</scope>
    <source>
        <strain evidence="15">RIFCSPLOWO2_12_FULL_64_10</strain>
    </source>
</reference>
<evidence type="ECO:0000256" key="10">
    <source>
        <dbReference type="ARBA" id="ARBA00023136"/>
    </source>
</evidence>
<dbReference type="PANTHER" id="PTHR34220:SF7">
    <property type="entry name" value="SENSOR HISTIDINE KINASE YPDA"/>
    <property type="match status" value="1"/>
</dbReference>
<evidence type="ECO:0000256" key="8">
    <source>
        <dbReference type="ARBA" id="ARBA00022989"/>
    </source>
</evidence>
<keyword evidence="7" id="KW-0067">ATP-binding</keyword>
<evidence type="ECO:0000313" key="15">
    <source>
        <dbReference type="Proteomes" id="UP000178606"/>
    </source>
</evidence>
<dbReference type="SUPFAM" id="SSF55874">
    <property type="entry name" value="ATPase domain of HSP90 chaperone/DNA topoisomerase II/histidine kinase"/>
    <property type="match status" value="1"/>
</dbReference>
<evidence type="ECO:0000256" key="4">
    <source>
        <dbReference type="ARBA" id="ARBA00022692"/>
    </source>
</evidence>
<feature type="transmembrane region" description="Helical" evidence="12">
    <location>
        <begin position="82"/>
        <end position="108"/>
    </location>
</feature>